<organism evidence="1 2">
    <name type="scientific">Crenichthys baileyi</name>
    <name type="common">White River springfish</name>
    <dbReference type="NCBI Taxonomy" id="28760"/>
    <lineage>
        <taxon>Eukaryota</taxon>
        <taxon>Metazoa</taxon>
        <taxon>Chordata</taxon>
        <taxon>Craniata</taxon>
        <taxon>Vertebrata</taxon>
        <taxon>Euteleostomi</taxon>
        <taxon>Actinopterygii</taxon>
        <taxon>Neopterygii</taxon>
        <taxon>Teleostei</taxon>
        <taxon>Neoteleostei</taxon>
        <taxon>Acanthomorphata</taxon>
        <taxon>Ovalentaria</taxon>
        <taxon>Atherinomorphae</taxon>
        <taxon>Cyprinodontiformes</taxon>
        <taxon>Goodeidae</taxon>
        <taxon>Crenichthys</taxon>
    </lineage>
</organism>
<evidence type="ECO:0000313" key="2">
    <source>
        <dbReference type="Proteomes" id="UP001311232"/>
    </source>
</evidence>
<name>A0AAV9S6C4_9TELE</name>
<dbReference type="Proteomes" id="UP001311232">
    <property type="component" value="Unassembled WGS sequence"/>
</dbReference>
<keyword evidence="2" id="KW-1185">Reference proteome</keyword>
<evidence type="ECO:0000313" key="1">
    <source>
        <dbReference type="EMBL" id="KAK5616792.1"/>
    </source>
</evidence>
<dbReference type="EMBL" id="JAHHUM010000871">
    <property type="protein sequence ID" value="KAK5616792.1"/>
    <property type="molecule type" value="Genomic_DNA"/>
</dbReference>
<reference evidence="1 2" key="1">
    <citation type="submission" date="2021-06" db="EMBL/GenBank/DDBJ databases">
        <authorList>
            <person name="Palmer J.M."/>
        </authorList>
    </citation>
    <scope>NUCLEOTIDE SEQUENCE [LARGE SCALE GENOMIC DNA]</scope>
    <source>
        <strain evidence="1 2">MEX-2019</strain>
        <tissue evidence="1">Muscle</tissue>
    </source>
</reference>
<dbReference type="AlphaFoldDB" id="A0AAV9S6C4"/>
<accession>A0AAV9S6C4</accession>
<comment type="caution">
    <text evidence="1">The sequence shown here is derived from an EMBL/GenBank/DDBJ whole genome shotgun (WGS) entry which is preliminary data.</text>
</comment>
<protein>
    <submittedName>
        <fullName evidence="1">Uncharacterized protein</fullName>
    </submittedName>
</protein>
<sequence length="154" mass="17436">MLHYSLNGFSSRAPMWTCRGFSALHIDFKGKNELPAPVICPSSLVTVLSSLRSEQLLPMSFLSLLCGSENSEERLDQITRKKEGNCLLTCYTLDCYCRCLRVVTAVNLLCVVTHVERESLRNGLRKCLLASQRSQTDIFKDRKMASQNKRLDIC</sequence>
<proteinExistence type="predicted"/>
<gene>
    <name evidence="1" type="ORF">CRENBAI_020481</name>
</gene>